<dbReference type="InterPro" id="IPR029068">
    <property type="entry name" value="Glyas_Bleomycin-R_OHBP_Dase"/>
</dbReference>
<dbReference type="Gene3D" id="3.10.180.10">
    <property type="entry name" value="2,3-Dihydroxybiphenyl 1,2-Dioxygenase, domain 1"/>
    <property type="match status" value="1"/>
</dbReference>
<accession>A0ABX7VS38</accession>
<protein>
    <submittedName>
        <fullName evidence="2">VOC family protein</fullName>
    </submittedName>
</protein>
<evidence type="ECO:0000259" key="1">
    <source>
        <dbReference type="PROSITE" id="PS51819"/>
    </source>
</evidence>
<keyword evidence="3" id="KW-1185">Reference proteome</keyword>
<dbReference type="InterPro" id="IPR004360">
    <property type="entry name" value="Glyas_Fos-R_dOase_dom"/>
</dbReference>
<name>A0ABX7VS38_9BACI</name>
<dbReference type="RefSeq" id="WP_209364926.1">
    <property type="nucleotide sequence ID" value="NZ_CP046956.1"/>
</dbReference>
<gene>
    <name evidence="2" type="ORF">ERJ70_10850</name>
</gene>
<evidence type="ECO:0000313" key="3">
    <source>
        <dbReference type="Proteomes" id="UP000665043"/>
    </source>
</evidence>
<sequence>MDKKLIRVGTTYLPVADVNRATEWYVTNLDADLSYQDEEKAILNLADQSFFLVKAGEKQTANFLDATGKERFSITFEVDGLEALQAIRQQLLERGVKVGAIEDRGHPGNNFTFYDLDGNKFDVWSELSPVYKKLHRLTPLESVTGEK</sequence>
<dbReference type="Pfam" id="PF00903">
    <property type="entry name" value="Glyoxalase"/>
    <property type="match status" value="1"/>
</dbReference>
<dbReference type="SUPFAM" id="SSF54593">
    <property type="entry name" value="Glyoxalase/Bleomycin resistance protein/Dihydroxybiphenyl dioxygenase"/>
    <property type="match status" value="1"/>
</dbReference>
<proteinExistence type="predicted"/>
<evidence type="ECO:0000313" key="2">
    <source>
        <dbReference type="EMBL" id="QTM99754.1"/>
    </source>
</evidence>
<feature type="domain" description="VOC" evidence="1">
    <location>
        <begin position="7"/>
        <end position="126"/>
    </location>
</feature>
<dbReference type="EMBL" id="CP046956">
    <property type="protein sequence ID" value="QTM99754.1"/>
    <property type="molecule type" value="Genomic_DNA"/>
</dbReference>
<organism evidence="2 3">
    <name type="scientific">Sediminibacillus dalangtanensis</name>
    <dbReference type="NCBI Taxonomy" id="2729421"/>
    <lineage>
        <taxon>Bacteria</taxon>
        <taxon>Bacillati</taxon>
        <taxon>Bacillota</taxon>
        <taxon>Bacilli</taxon>
        <taxon>Bacillales</taxon>
        <taxon>Bacillaceae</taxon>
        <taxon>Sediminibacillus</taxon>
    </lineage>
</organism>
<dbReference type="Proteomes" id="UP000665043">
    <property type="component" value="Chromosome"/>
</dbReference>
<dbReference type="CDD" id="cd06587">
    <property type="entry name" value="VOC"/>
    <property type="match status" value="1"/>
</dbReference>
<reference evidence="2 3" key="1">
    <citation type="submission" date="2019-12" db="EMBL/GenBank/DDBJ databases">
        <title>The whole genome sequencing of a strain isolated from a Mars analog, Dalangtan Playa.</title>
        <authorList>
            <person name="Huang T."/>
        </authorList>
    </citation>
    <scope>NUCLEOTIDE SEQUENCE [LARGE SCALE GENOMIC DNA]</scope>
    <source>
        <strain evidence="2 3">DP4-553-S</strain>
    </source>
</reference>
<dbReference type="InterPro" id="IPR037523">
    <property type="entry name" value="VOC_core"/>
</dbReference>
<dbReference type="PROSITE" id="PS51819">
    <property type="entry name" value="VOC"/>
    <property type="match status" value="1"/>
</dbReference>